<evidence type="ECO:0000256" key="2">
    <source>
        <dbReference type="RuleBase" id="RU003875"/>
    </source>
</evidence>
<evidence type="ECO:0000256" key="1">
    <source>
        <dbReference type="ARBA" id="ARBA00009497"/>
    </source>
</evidence>
<evidence type="ECO:0000256" key="3">
    <source>
        <dbReference type="SAM" id="MobiDB-lite"/>
    </source>
</evidence>
<evidence type="ECO:0000313" key="5">
    <source>
        <dbReference type="EMBL" id="MBW7466469.1"/>
    </source>
</evidence>
<feature type="compositionally biased region" description="Basic and acidic residues" evidence="3">
    <location>
        <begin position="177"/>
        <end position="187"/>
    </location>
</feature>
<gene>
    <name evidence="5" type="ORF">K0O23_05270</name>
</gene>
<organism evidence="5 6">
    <name type="scientific">Pontibacter aydingkolensis</name>
    <dbReference type="NCBI Taxonomy" id="1911536"/>
    <lineage>
        <taxon>Bacteria</taxon>
        <taxon>Pseudomonadati</taxon>
        <taxon>Bacteroidota</taxon>
        <taxon>Cytophagia</taxon>
        <taxon>Cytophagales</taxon>
        <taxon>Hymenobacteraceae</taxon>
        <taxon>Pontibacter</taxon>
    </lineage>
</organism>
<dbReference type="InterPro" id="IPR012347">
    <property type="entry name" value="Ferritin-like"/>
</dbReference>
<feature type="domain" description="Ferritin/DPS" evidence="4">
    <location>
        <begin position="27"/>
        <end position="167"/>
    </location>
</feature>
<comment type="caution">
    <text evidence="5">The sequence shown here is derived from an EMBL/GenBank/DDBJ whole genome shotgun (WGS) entry which is preliminary data.</text>
</comment>
<reference evidence="5 6" key="1">
    <citation type="journal article" date="2016" name="Int. J. Syst. Evol. Microbiol.">
        <title>Pontibacter aydingkolensis sp. nov., isolated from soil of a salt lake.</title>
        <authorList>
            <person name="Osman G."/>
            <person name="Zhang T."/>
            <person name="Lou K."/>
            <person name="Gao Y."/>
            <person name="Chang W."/>
            <person name="Lin Q."/>
            <person name="Yang H.M."/>
            <person name="Huo X.D."/>
            <person name="Wang N."/>
        </authorList>
    </citation>
    <scope>NUCLEOTIDE SEQUENCE [LARGE SCALE GENOMIC DNA]</scope>
    <source>
        <strain evidence="5 6">KACC 19255</strain>
    </source>
</reference>
<dbReference type="Proteomes" id="UP000813018">
    <property type="component" value="Unassembled WGS sequence"/>
</dbReference>
<dbReference type="PANTHER" id="PTHR42932">
    <property type="entry name" value="GENERAL STRESS PROTEIN 20U"/>
    <property type="match status" value="1"/>
</dbReference>
<comment type="similarity">
    <text evidence="1 2">Belongs to the Dps family.</text>
</comment>
<accession>A0ABS7CRK5</accession>
<dbReference type="CDD" id="cd01043">
    <property type="entry name" value="DPS"/>
    <property type="match status" value="1"/>
</dbReference>
<dbReference type="PANTHER" id="PTHR42932:SF1">
    <property type="entry name" value="GENERAL STRESS PROTEIN 20U"/>
    <property type="match status" value="1"/>
</dbReference>
<sequence length="211" mass="24345">MEKLREKSEYDGNPVGLSKDTATKMAKELDRHLASFITIYNQYHKHHWVVEGPQFRDLHLFLEEHYTQVHEQYDAIAERLTVMGYCPTCHPAKQMELSYIQHEDEGVYRIREMLQKDMEDEKQIAVELRKSIKLAFQHDDFATKALLEGILLKTEDRCHHIEHFLGEDSLSIGLTTRPEDILEEDTKPAPGKKPALRASSGKATTKAKSKA</sequence>
<name>A0ABS7CRK5_9BACT</name>
<dbReference type="InterPro" id="IPR009078">
    <property type="entry name" value="Ferritin-like_SF"/>
</dbReference>
<dbReference type="InterPro" id="IPR002177">
    <property type="entry name" value="DPS_DNA-bd"/>
</dbReference>
<dbReference type="Gene3D" id="1.20.1260.10">
    <property type="match status" value="1"/>
</dbReference>
<dbReference type="InterPro" id="IPR008331">
    <property type="entry name" value="Ferritin_DPS_dom"/>
</dbReference>
<evidence type="ECO:0000259" key="4">
    <source>
        <dbReference type="Pfam" id="PF00210"/>
    </source>
</evidence>
<dbReference type="PRINTS" id="PR01346">
    <property type="entry name" value="HELNAPAPROT"/>
</dbReference>
<evidence type="ECO:0000313" key="6">
    <source>
        <dbReference type="Proteomes" id="UP000813018"/>
    </source>
</evidence>
<dbReference type="EMBL" id="JAHYXK010000003">
    <property type="protein sequence ID" value="MBW7466469.1"/>
    <property type="molecule type" value="Genomic_DNA"/>
</dbReference>
<dbReference type="SUPFAM" id="SSF47240">
    <property type="entry name" value="Ferritin-like"/>
    <property type="match status" value="1"/>
</dbReference>
<dbReference type="RefSeq" id="WP_219876347.1">
    <property type="nucleotide sequence ID" value="NZ_JAHYXK010000003.1"/>
</dbReference>
<dbReference type="PROSITE" id="PS00818">
    <property type="entry name" value="DPS_1"/>
    <property type="match status" value="1"/>
</dbReference>
<protein>
    <submittedName>
        <fullName evidence="5">DNA starvation/stationary phase protection protein</fullName>
    </submittedName>
</protein>
<dbReference type="Pfam" id="PF00210">
    <property type="entry name" value="Ferritin"/>
    <property type="match status" value="1"/>
</dbReference>
<proteinExistence type="inferred from homology"/>
<feature type="region of interest" description="Disordered" evidence="3">
    <location>
        <begin position="176"/>
        <end position="211"/>
    </location>
</feature>
<keyword evidence="6" id="KW-1185">Reference proteome</keyword>
<dbReference type="InterPro" id="IPR023188">
    <property type="entry name" value="DPS_DNA-bd_CS"/>
</dbReference>